<dbReference type="GO" id="GO:0009396">
    <property type="term" value="P:folic acid-containing compound biosynthetic process"/>
    <property type="evidence" value="ECO:0007669"/>
    <property type="project" value="InterPro"/>
</dbReference>
<dbReference type="SUPFAM" id="SSF56322">
    <property type="entry name" value="ADC synthase"/>
    <property type="match status" value="1"/>
</dbReference>
<dbReference type="InterPro" id="IPR015890">
    <property type="entry name" value="Chorismate_C"/>
</dbReference>
<dbReference type="Pfam" id="PF04715">
    <property type="entry name" value="Anth_synt_I_N"/>
    <property type="match status" value="1"/>
</dbReference>
<evidence type="ECO:0000256" key="10">
    <source>
        <dbReference type="ARBA" id="ARBA00047683"/>
    </source>
</evidence>
<comment type="function">
    <text evidence="9">Part of a heterotetrameric complex that catalyzes the two-step biosynthesis of anthranilate, an intermediate in the biosynthesis of L-tryptophan. In the first step, the glutamine-binding beta subunit (TrpG) of anthranilate synthase (AS) provides the glutamine amidotransferase activity which generates ammonia as a substrate that, along with chorismate, is used in the second step, catalyzed by the large alpha subunit of AS (TrpE) to produce anthranilate. In the absence of TrpG, TrpE can synthesize anthranilate directly from chorismate and high concentrations of ammonia.</text>
</comment>
<dbReference type="AlphaFoldDB" id="A0A0M2V0L6"/>
<comment type="subunit">
    <text evidence="2">Heterotetramer consisting of two non-identical subunits: a beta subunit (TrpG) and a large alpha subunit (TrpE).</text>
</comment>
<comment type="caution">
    <text evidence="13">The sequence shown here is derived from an EMBL/GenBank/DDBJ whole genome shotgun (WGS) entry which is preliminary data.</text>
</comment>
<evidence type="ECO:0000256" key="3">
    <source>
        <dbReference type="ARBA" id="ARBA00013139"/>
    </source>
</evidence>
<evidence type="ECO:0000259" key="11">
    <source>
        <dbReference type="Pfam" id="PF00425"/>
    </source>
</evidence>
<evidence type="ECO:0000313" key="13">
    <source>
        <dbReference type="EMBL" id="KKO20731.1"/>
    </source>
</evidence>
<feature type="domain" description="Anthranilate synthase component I N-terminal" evidence="12">
    <location>
        <begin position="20"/>
        <end position="157"/>
    </location>
</feature>
<dbReference type="InterPro" id="IPR019999">
    <property type="entry name" value="Anth_synth_I-like"/>
</dbReference>
<dbReference type="Gene3D" id="3.60.120.10">
    <property type="entry name" value="Anthranilate synthase"/>
    <property type="match status" value="1"/>
</dbReference>
<dbReference type="GO" id="GO:0000162">
    <property type="term" value="P:L-tryptophan biosynthetic process"/>
    <property type="evidence" value="ECO:0007669"/>
    <property type="project" value="TreeGrafter"/>
</dbReference>
<keyword evidence="7" id="KW-0460">Magnesium</keyword>
<keyword evidence="5" id="KW-0808">Transferase</keyword>
<dbReference type="InterPro" id="IPR005801">
    <property type="entry name" value="ADC_synthase"/>
</dbReference>
<gene>
    <name evidence="13" type="ORF">BROFUL_00543</name>
</gene>
<evidence type="ECO:0000256" key="8">
    <source>
        <dbReference type="ARBA" id="ARBA00023239"/>
    </source>
</evidence>
<evidence type="ECO:0000256" key="7">
    <source>
        <dbReference type="ARBA" id="ARBA00022842"/>
    </source>
</evidence>
<evidence type="ECO:0000259" key="12">
    <source>
        <dbReference type="Pfam" id="PF04715"/>
    </source>
</evidence>
<protein>
    <recommendedName>
        <fullName evidence="4">Anthranilate synthase component 1</fullName>
        <ecNumber evidence="3">2.6.1.85</ecNumber>
    </recommendedName>
</protein>
<dbReference type="PANTHER" id="PTHR11236:SF48">
    <property type="entry name" value="ISOCHORISMATE SYNTHASE MENF"/>
    <property type="match status" value="1"/>
</dbReference>
<dbReference type="PRINTS" id="PR00095">
    <property type="entry name" value="ANTSNTHASEI"/>
</dbReference>
<dbReference type="PATRIC" id="fig|380242.3.peg.682"/>
<keyword evidence="14" id="KW-1185">Reference proteome</keyword>
<evidence type="ECO:0000256" key="4">
    <source>
        <dbReference type="ARBA" id="ARBA00020653"/>
    </source>
</evidence>
<dbReference type="EC" id="2.6.1.85" evidence="3"/>
<reference evidence="13 14" key="1">
    <citation type="journal article" date="2013" name="BMC Microbiol.">
        <title>Identification of the type II cytochrome c maturation pathway in anammox bacteria by comparative genomics.</title>
        <authorList>
            <person name="Ferousi C."/>
            <person name="Speth D.R."/>
            <person name="Reimann J."/>
            <person name="Op den Camp H.J."/>
            <person name="Allen J.W."/>
            <person name="Keltjens J.T."/>
            <person name="Jetten M.S."/>
        </authorList>
    </citation>
    <scope>NUCLEOTIDE SEQUENCE [LARGE SCALE GENOMIC DNA]</scope>
    <source>
        <strain evidence="13">RU1</strain>
    </source>
</reference>
<dbReference type="NCBIfam" id="TIGR00553">
    <property type="entry name" value="pabB"/>
    <property type="match status" value="1"/>
</dbReference>
<evidence type="ECO:0000256" key="2">
    <source>
        <dbReference type="ARBA" id="ARBA00011575"/>
    </source>
</evidence>
<evidence type="ECO:0000256" key="1">
    <source>
        <dbReference type="ARBA" id="ARBA00001946"/>
    </source>
</evidence>
<evidence type="ECO:0000313" key="14">
    <source>
        <dbReference type="Proteomes" id="UP000034954"/>
    </source>
</evidence>
<dbReference type="Pfam" id="PF00425">
    <property type="entry name" value="Chorismate_bind"/>
    <property type="match status" value="1"/>
</dbReference>
<evidence type="ECO:0000256" key="5">
    <source>
        <dbReference type="ARBA" id="ARBA00022679"/>
    </source>
</evidence>
<evidence type="ECO:0000256" key="6">
    <source>
        <dbReference type="ARBA" id="ARBA00022723"/>
    </source>
</evidence>
<dbReference type="Proteomes" id="UP000034954">
    <property type="component" value="Unassembled WGS sequence"/>
</dbReference>
<dbReference type="EMBL" id="LAQJ01000076">
    <property type="protein sequence ID" value="KKO20731.1"/>
    <property type="molecule type" value="Genomic_DNA"/>
</dbReference>
<dbReference type="InterPro" id="IPR006805">
    <property type="entry name" value="Anth_synth_I_N"/>
</dbReference>
<dbReference type="InterPro" id="IPR005802">
    <property type="entry name" value="ADC_synth_comp_1"/>
</dbReference>
<dbReference type="GO" id="GO:0004049">
    <property type="term" value="F:anthranilate synthase activity"/>
    <property type="evidence" value="ECO:0007669"/>
    <property type="project" value="UniProtKB-EC"/>
</dbReference>
<dbReference type="PANTHER" id="PTHR11236">
    <property type="entry name" value="AMINOBENZOATE/ANTHRANILATE SYNTHASE"/>
    <property type="match status" value="1"/>
</dbReference>
<feature type="domain" description="Chorismate-utilising enzyme C-terminal" evidence="11">
    <location>
        <begin position="209"/>
        <end position="462"/>
    </location>
</feature>
<comment type="catalytic activity">
    <reaction evidence="10">
        <text>chorismate + L-glutamine = anthranilate + pyruvate + L-glutamate + H(+)</text>
        <dbReference type="Rhea" id="RHEA:21732"/>
        <dbReference type="ChEBI" id="CHEBI:15361"/>
        <dbReference type="ChEBI" id="CHEBI:15378"/>
        <dbReference type="ChEBI" id="CHEBI:16567"/>
        <dbReference type="ChEBI" id="CHEBI:29748"/>
        <dbReference type="ChEBI" id="CHEBI:29985"/>
        <dbReference type="ChEBI" id="CHEBI:58359"/>
        <dbReference type="EC" id="4.1.3.27"/>
    </reaction>
</comment>
<name>A0A0M2V0L6_9BACT</name>
<accession>A0A0M2V0L6</accession>
<sequence length="483" mass="54805">MDSSKNIVGEVFIQEVRNACTPLEAFCRFSSQTHLFFLDSALPVKGISRYSFLGFNPFLVMKAKHCKITLTDHNGVLEIEGNPFEHLRELLRQFSLKNATESVPFECGVVGYFGYDLRSFIERLTTRMVDDLGLPDMYLGFYDTIIAYDTFLQKCYVIGADFGLDDTLQDRMKHIDEILRRKSDGTGEPEYPKSGPEISEPTLKFNFSKELYLNAIRRIKAYITAGDVYQVNLSQRIETQVDIPPYELYKNLRSINPAPFSGYLAFDEAAIISSSPERFLKMNARHVQTRPIKGTRPRGKDIYTDEMMKQALLSSPKDDAELTMIIDLERNDLGRVCDYGSVKVMERKALETYPTVYHLVATIEGDLYERHDFIDLLKAAFPGGSITGAPKIRAMQIIDELEPTQRSVYTGAIGYIGFNGNADLNIAIRTFIMKGNTVYFQVGSGIVADSDEEEEYEETLHKARALINSLKKRRNSMNITSAR</sequence>
<comment type="cofactor">
    <cofactor evidence="1">
        <name>Mg(2+)</name>
        <dbReference type="ChEBI" id="CHEBI:18420"/>
    </cofactor>
</comment>
<dbReference type="GO" id="GO:0046820">
    <property type="term" value="F:4-amino-4-deoxychorismate synthase activity"/>
    <property type="evidence" value="ECO:0007669"/>
    <property type="project" value="UniProtKB-EC"/>
</dbReference>
<proteinExistence type="predicted"/>
<keyword evidence="8" id="KW-0456">Lyase</keyword>
<evidence type="ECO:0000256" key="9">
    <source>
        <dbReference type="ARBA" id="ARBA00025634"/>
    </source>
</evidence>
<dbReference type="GO" id="GO:0046872">
    <property type="term" value="F:metal ion binding"/>
    <property type="evidence" value="ECO:0007669"/>
    <property type="project" value="UniProtKB-KW"/>
</dbReference>
<keyword evidence="6" id="KW-0479">Metal-binding</keyword>
<organism evidence="13 14">
    <name type="scientific">Candidatus Brocadia fulgida</name>
    <dbReference type="NCBI Taxonomy" id="380242"/>
    <lineage>
        <taxon>Bacteria</taxon>
        <taxon>Pseudomonadati</taxon>
        <taxon>Planctomycetota</taxon>
        <taxon>Candidatus Brocadiia</taxon>
        <taxon>Candidatus Brocadiales</taxon>
        <taxon>Candidatus Brocadiaceae</taxon>
        <taxon>Candidatus Brocadia</taxon>
    </lineage>
</organism>